<dbReference type="AlphaFoldDB" id="A0AAE1J657"/>
<reference evidence="1" key="1">
    <citation type="submission" date="2023-10" db="EMBL/GenBank/DDBJ databases">
        <title>Chromosome-level genome of the transformable northern wattle, Acacia crassicarpa.</title>
        <authorList>
            <person name="Massaro I."/>
            <person name="Sinha N.R."/>
            <person name="Poethig S."/>
            <person name="Leichty A.R."/>
        </authorList>
    </citation>
    <scope>NUCLEOTIDE SEQUENCE</scope>
    <source>
        <strain evidence="1">Acra3RX</strain>
        <tissue evidence="1">Leaf</tissue>
    </source>
</reference>
<accession>A0AAE1J657</accession>
<comment type="caution">
    <text evidence="1">The sequence shown here is derived from an EMBL/GenBank/DDBJ whole genome shotgun (WGS) entry which is preliminary data.</text>
</comment>
<gene>
    <name evidence="1" type="ORF">QN277_025740</name>
</gene>
<name>A0AAE1J657_9FABA</name>
<evidence type="ECO:0000313" key="2">
    <source>
        <dbReference type="Proteomes" id="UP001293593"/>
    </source>
</evidence>
<dbReference type="EMBL" id="JAWXYG010000008">
    <property type="protein sequence ID" value="KAK4264582.1"/>
    <property type="molecule type" value="Genomic_DNA"/>
</dbReference>
<proteinExistence type="predicted"/>
<protein>
    <submittedName>
        <fullName evidence="1">Uncharacterized protein</fullName>
    </submittedName>
</protein>
<keyword evidence="2" id="KW-1185">Reference proteome</keyword>
<sequence length="102" mass="11153">MNGKLSEQAAKSYLYDNDVAGEAWLVGFSMLWGSIIKNICPLAHGYAFRKGGVMINPRLSLDSLGAHVCQIVNISWKLGHSSSISLCGCRALPLDRFIRCLP</sequence>
<evidence type="ECO:0000313" key="1">
    <source>
        <dbReference type="EMBL" id="KAK4264582.1"/>
    </source>
</evidence>
<dbReference type="Proteomes" id="UP001293593">
    <property type="component" value="Unassembled WGS sequence"/>
</dbReference>
<organism evidence="1 2">
    <name type="scientific">Acacia crassicarpa</name>
    <name type="common">northern wattle</name>
    <dbReference type="NCBI Taxonomy" id="499986"/>
    <lineage>
        <taxon>Eukaryota</taxon>
        <taxon>Viridiplantae</taxon>
        <taxon>Streptophyta</taxon>
        <taxon>Embryophyta</taxon>
        <taxon>Tracheophyta</taxon>
        <taxon>Spermatophyta</taxon>
        <taxon>Magnoliopsida</taxon>
        <taxon>eudicotyledons</taxon>
        <taxon>Gunneridae</taxon>
        <taxon>Pentapetalae</taxon>
        <taxon>rosids</taxon>
        <taxon>fabids</taxon>
        <taxon>Fabales</taxon>
        <taxon>Fabaceae</taxon>
        <taxon>Caesalpinioideae</taxon>
        <taxon>mimosoid clade</taxon>
        <taxon>Acacieae</taxon>
        <taxon>Acacia</taxon>
    </lineage>
</organism>